<evidence type="ECO:0000313" key="2">
    <source>
        <dbReference type="Proteomes" id="UP000789508"/>
    </source>
</evidence>
<reference evidence="1" key="1">
    <citation type="submission" date="2021-06" db="EMBL/GenBank/DDBJ databases">
        <authorList>
            <person name="Kallberg Y."/>
            <person name="Tangrot J."/>
            <person name="Rosling A."/>
        </authorList>
    </citation>
    <scope>NUCLEOTIDE SEQUENCE</scope>
    <source>
        <strain evidence="1">FL130A</strain>
    </source>
</reference>
<feature type="non-terminal residue" evidence="1">
    <location>
        <position position="137"/>
    </location>
</feature>
<dbReference type="AlphaFoldDB" id="A0A9N9IYU4"/>
<sequence length="137" mass="15790">PFDTNPVFSVDYDRYRVVSGSSMHGLIRLWDMRYYKSPDDYSGTLKKGAVRDGWSIFLGKSQNSPVYSLQMSHSRLVAALANQTWMLDFGCGGLSSPDSPHPNFHRSRHRLSGERRGINAPLYYLHQEWNKIYEAWS</sequence>
<keyword evidence="2" id="KW-1185">Reference proteome</keyword>
<accession>A0A9N9IYU4</accession>
<dbReference type="OrthoDB" id="1259151at2759"/>
<organism evidence="1 2">
    <name type="scientific">Ambispora leptoticha</name>
    <dbReference type="NCBI Taxonomy" id="144679"/>
    <lineage>
        <taxon>Eukaryota</taxon>
        <taxon>Fungi</taxon>
        <taxon>Fungi incertae sedis</taxon>
        <taxon>Mucoromycota</taxon>
        <taxon>Glomeromycotina</taxon>
        <taxon>Glomeromycetes</taxon>
        <taxon>Archaeosporales</taxon>
        <taxon>Ambisporaceae</taxon>
        <taxon>Ambispora</taxon>
    </lineage>
</organism>
<evidence type="ECO:0000313" key="1">
    <source>
        <dbReference type="EMBL" id="CAG8754172.1"/>
    </source>
</evidence>
<name>A0A9N9IYU4_9GLOM</name>
<proteinExistence type="predicted"/>
<protein>
    <submittedName>
        <fullName evidence="1">11289_t:CDS:1</fullName>
    </submittedName>
</protein>
<comment type="caution">
    <text evidence="1">The sequence shown here is derived from an EMBL/GenBank/DDBJ whole genome shotgun (WGS) entry which is preliminary data.</text>
</comment>
<dbReference type="EMBL" id="CAJVPS010042531">
    <property type="protein sequence ID" value="CAG8754172.1"/>
    <property type="molecule type" value="Genomic_DNA"/>
</dbReference>
<gene>
    <name evidence="1" type="ORF">ALEPTO_LOCUS13409</name>
</gene>
<dbReference type="Proteomes" id="UP000789508">
    <property type="component" value="Unassembled WGS sequence"/>
</dbReference>